<proteinExistence type="predicted"/>
<keyword evidence="1" id="KW-0328">Glycosyltransferase</keyword>
<evidence type="ECO:0000313" key="1">
    <source>
        <dbReference type="EMBL" id="MCU6705386.1"/>
    </source>
</evidence>
<evidence type="ECO:0000313" key="2">
    <source>
        <dbReference type="Proteomes" id="UP001208131"/>
    </source>
</evidence>
<dbReference type="SUPFAM" id="SSF53271">
    <property type="entry name" value="PRTase-like"/>
    <property type="match status" value="1"/>
</dbReference>
<reference evidence="1 2" key="1">
    <citation type="journal article" date="2021" name="ISME Commun">
        <title>Automated analysis of genomic sequences facilitates high-throughput and comprehensive description of bacteria.</title>
        <authorList>
            <person name="Hitch T.C.A."/>
        </authorList>
    </citation>
    <scope>NUCLEOTIDE SEQUENCE [LARGE SCALE GENOMIC DNA]</scope>
    <source>
        <strain evidence="1 2">Sanger_31</strain>
    </source>
</reference>
<protein>
    <submittedName>
        <fullName evidence="1">Orotate phosphoribosyltransferase</fullName>
    </submittedName>
</protein>
<dbReference type="GO" id="GO:0016757">
    <property type="term" value="F:glycosyltransferase activity"/>
    <property type="evidence" value="ECO:0007669"/>
    <property type="project" value="UniProtKB-KW"/>
</dbReference>
<dbReference type="EMBL" id="JAOQJZ010000004">
    <property type="protein sequence ID" value="MCU6705386.1"/>
    <property type="molecule type" value="Genomic_DNA"/>
</dbReference>
<gene>
    <name evidence="1" type="ORF">OCV57_05550</name>
</gene>
<organism evidence="1 2">
    <name type="scientific">Hominimerdicola aceti</name>
    <dbReference type="NCBI Taxonomy" id="2981726"/>
    <lineage>
        <taxon>Bacteria</taxon>
        <taxon>Bacillati</taxon>
        <taxon>Bacillota</taxon>
        <taxon>Clostridia</taxon>
        <taxon>Eubacteriales</taxon>
        <taxon>Oscillospiraceae</taxon>
        <taxon>Hominimerdicola</taxon>
    </lineage>
</organism>
<name>A0AAE3IFP3_9FIRM</name>
<keyword evidence="1" id="KW-0808">Transferase</keyword>
<comment type="caution">
    <text evidence="1">The sequence shown here is derived from an EMBL/GenBank/DDBJ whole genome shotgun (WGS) entry which is preliminary data.</text>
</comment>
<dbReference type="CDD" id="cd06223">
    <property type="entry name" value="PRTases_typeI"/>
    <property type="match status" value="1"/>
</dbReference>
<dbReference type="InterPro" id="IPR029057">
    <property type="entry name" value="PRTase-like"/>
</dbReference>
<sequence>MEERMQIIQAAGNSKIQIGVIPGHYATNHSHINYYVDITSLKTGYKMAKEAAKALAATYVSTHIDTIICLEGTEIIGAFLAESLGESGINSGADVNVVTPELNAVNQMIFRDNTQKKIWGKQVLLLIASVSTGKSINRAMDCLKYYNGNLVGIASIFSAIKENNGTAIHALFTEKDLPDYMTYTSSECPMCKSGQKVDALVNSFGYSKI</sequence>
<dbReference type="Gene3D" id="3.40.50.2020">
    <property type="match status" value="1"/>
</dbReference>
<dbReference type="Proteomes" id="UP001208131">
    <property type="component" value="Unassembled WGS sequence"/>
</dbReference>
<dbReference type="AlphaFoldDB" id="A0AAE3IFP3"/>
<accession>A0AAE3IFP3</accession>
<dbReference type="RefSeq" id="WP_022288693.1">
    <property type="nucleotide sequence ID" value="NZ_JAOQJZ010000004.1"/>
</dbReference>
<keyword evidence="2" id="KW-1185">Reference proteome</keyword>
<dbReference type="InterPro" id="IPR000836">
    <property type="entry name" value="PRTase_dom"/>
</dbReference>